<feature type="region of interest" description="Disordered" evidence="1">
    <location>
        <begin position="140"/>
        <end position="176"/>
    </location>
</feature>
<dbReference type="OrthoDB" id="5552418at2759"/>
<reference evidence="2" key="1">
    <citation type="submission" date="2022-11" db="EMBL/GenBank/DDBJ databases">
        <title>Genome Resource of Sclerotinia nivalis Strain SnTB1, a Plant Pathogen Isolated from American Ginseng.</title>
        <authorList>
            <person name="Fan S."/>
        </authorList>
    </citation>
    <scope>NUCLEOTIDE SEQUENCE</scope>
    <source>
        <strain evidence="2">SnTB1</strain>
    </source>
</reference>
<feature type="compositionally biased region" description="Polar residues" evidence="1">
    <location>
        <begin position="147"/>
        <end position="176"/>
    </location>
</feature>
<organism evidence="2 3">
    <name type="scientific">Sclerotinia nivalis</name>
    <dbReference type="NCBI Taxonomy" id="352851"/>
    <lineage>
        <taxon>Eukaryota</taxon>
        <taxon>Fungi</taxon>
        <taxon>Dikarya</taxon>
        <taxon>Ascomycota</taxon>
        <taxon>Pezizomycotina</taxon>
        <taxon>Leotiomycetes</taxon>
        <taxon>Helotiales</taxon>
        <taxon>Sclerotiniaceae</taxon>
        <taxon>Sclerotinia</taxon>
    </lineage>
</organism>
<proteinExistence type="predicted"/>
<accession>A0A9X0ALL1</accession>
<evidence type="ECO:0000313" key="3">
    <source>
        <dbReference type="Proteomes" id="UP001152300"/>
    </source>
</evidence>
<name>A0A9X0ALL1_9HELO</name>
<protein>
    <submittedName>
        <fullName evidence="2">Uncharacterized protein</fullName>
    </submittedName>
</protein>
<feature type="region of interest" description="Disordered" evidence="1">
    <location>
        <begin position="1"/>
        <end position="103"/>
    </location>
</feature>
<comment type="caution">
    <text evidence="2">The sequence shown here is derived from an EMBL/GenBank/DDBJ whole genome shotgun (WGS) entry which is preliminary data.</text>
</comment>
<feature type="region of interest" description="Disordered" evidence="1">
    <location>
        <begin position="359"/>
        <end position="379"/>
    </location>
</feature>
<keyword evidence="3" id="KW-1185">Reference proteome</keyword>
<evidence type="ECO:0000313" key="2">
    <source>
        <dbReference type="EMBL" id="KAJ8064539.1"/>
    </source>
</evidence>
<sequence length="379" mass="41541">MDDNNRRRRQNEPPYSAQDPRYASDQSQGRGIPYSISDRHRSGATTGSPSMNRGVGPASAYTTPGYYEPTSNFSTGIPSNPLQYSSNYPPDQRQQPSFSDYNAGMMYNNVTQQTTQNGIYDSPQFQGRQPAAMQMMPDVAAPYLPNDPTNTPGTQHYASSNSSTPYQHHQQSPGDRTTLIQQSYSAPVGLGGMSQAPGTADVMDTGNLQQQGAGGMEEAYSTYQTALKQIFKNIIDLRLAEASSSLLEVSEWLLGHVAELGLTVDEAALHGDRVRLWNEFNAAWLSIFTRQHDFLESGQRIQPPQTLMSLEFIGKMGTNLTRMCDSIEKYGLVDYQYGVGESQIMDILLSCQQLQENLEGSGTSDEGASANSNVGRAPP</sequence>
<feature type="compositionally biased region" description="Polar residues" evidence="1">
    <location>
        <begin position="69"/>
        <end position="100"/>
    </location>
</feature>
<dbReference type="AlphaFoldDB" id="A0A9X0ALL1"/>
<evidence type="ECO:0000256" key="1">
    <source>
        <dbReference type="SAM" id="MobiDB-lite"/>
    </source>
</evidence>
<dbReference type="EMBL" id="JAPEIS010000007">
    <property type="protein sequence ID" value="KAJ8064539.1"/>
    <property type="molecule type" value="Genomic_DNA"/>
</dbReference>
<dbReference type="Proteomes" id="UP001152300">
    <property type="component" value="Unassembled WGS sequence"/>
</dbReference>
<gene>
    <name evidence="2" type="ORF">OCU04_006869</name>
</gene>